<dbReference type="KEGG" id="tet:TTHERM_01082990"/>
<dbReference type="GeneID" id="7840574"/>
<reference evidence="3" key="1">
    <citation type="journal article" date="2006" name="PLoS Biol.">
        <title>Macronuclear genome sequence of the ciliate Tetrahymena thermophila, a model eukaryote.</title>
        <authorList>
            <person name="Eisen J.A."/>
            <person name="Coyne R.S."/>
            <person name="Wu M."/>
            <person name="Wu D."/>
            <person name="Thiagarajan M."/>
            <person name="Wortman J.R."/>
            <person name="Badger J.H."/>
            <person name="Ren Q."/>
            <person name="Amedeo P."/>
            <person name="Jones K.M."/>
            <person name="Tallon L.J."/>
            <person name="Delcher A.L."/>
            <person name="Salzberg S.L."/>
            <person name="Silva J.C."/>
            <person name="Haas B.J."/>
            <person name="Majoros W.H."/>
            <person name="Farzad M."/>
            <person name="Carlton J.M."/>
            <person name="Smith R.K. Jr."/>
            <person name="Garg J."/>
            <person name="Pearlman R.E."/>
            <person name="Karrer K.M."/>
            <person name="Sun L."/>
            <person name="Manning G."/>
            <person name="Elde N.C."/>
            <person name="Turkewitz A.P."/>
            <person name="Asai D.J."/>
            <person name="Wilkes D.E."/>
            <person name="Wang Y."/>
            <person name="Cai H."/>
            <person name="Collins K."/>
            <person name="Stewart B.A."/>
            <person name="Lee S.R."/>
            <person name="Wilamowska K."/>
            <person name="Weinberg Z."/>
            <person name="Ruzzo W.L."/>
            <person name="Wloga D."/>
            <person name="Gaertig J."/>
            <person name="Frankel J."/>
            <person name="Tsao C.-C."/>
            <person name="Gorovsky M.A."/>
            <person name="Keeling P.J."/>
            <person name="Waller R.F."/>
            <person name="Patron N.J."/>
            <person name="Cherry J.M."/>
            <person name="Stover N.A."/>
            <person name="Krieger C.J."/>
            <person name="del Toro C."/>
            <person name="Ryder H.F."/>
            <person name="Williamson S.C."/>
            <person name="Barbeau R.A."/>
            <person name="Hamilton E.P."/>
            <person name="Orias E."/>
        </authorList>
    </citation>
    <scope>NUCLEOTIDE SEQUENCE [LARGE SCALE GENOMIC DNA]</scope>
    <source>
        <strain evidence="3">SB210</strain>
    </source>
</reference>
<gene>
    <name evidence="2" type="ORF">TTHERM_01082990</name>
</gene>
<dbReference type="HOGENOM" id="CLU_275277_0_0_1"/>
<feature type="compositionally biased region" description="Acidic residues" evidence="1">
    <location>
        <begin position="453"/>
        <end position="466"/>
    </location>
</feature>
<feature type="region of interest" description="Disordered" evidence="1">
    <location>
        <begin position="731"/>
        <end position="783"/>
    </location>
</feature>
<sequence>MGNLFRIIQHEETPLMMPDSSFDNLINADMQHTLESIKKIKNESQPVCMTHKRFVDQICLYERCRESERFMCPICKIRSHQNHEEHFVSIYDFKNDLLQYINERRQERITLLNSFKRSQATIKCNRLNQSNESNASSEQNVLINRATTSSFSSSSSNQNELYDSLVKQLQKTEKLSEQFILEGLVNDIDSLINKIRKLNKTQYESKKASNELIQFNQTFQNIFKNFIQKKNLSEAKIFWSQHDLINEINCGLNDNNYEMSSQAASAQHHEQSNRSLLSRQVLSKKNSRGLQTSASSYSGDKCNQNQVNTQIKRKQKQQQPFMSLIKFFESFEHRIIDKLSNQKISHIYPIIYLSQNYCLIIYSTGFSLNTIGLYDLVNSKLVKSQRIDLNQSGLQNFYEIGLFQFLDDEFQQQHYFHQHNTEQINFINEPIIQEQMEETETVEQSIIQISDDDNLSNQQSEEEEIQSESQQHRQNRRSQDSQRRQQYYPLAETNEMRNNYSQNQQDRINRSADGEEEEEIQIGRYQFQNQEQMNQKEDNSPSPQHQYSNNYEIDNHYQRNEYSSNEVITINSVSRKTSSEISQDDIAVFSPIEEDTRQQDEYDSELDNLKNMFTCNKDDSLKESFSQKHRDSLEIKNPFEQDNKNDKTLFKQNNKNASQISKSINYLETENNSGWNSNKISKKYESKLNKFEEKQKTVIEESEDESNEESSQNNSQQSYKIKDKNVIVISDSESSNSVQSDEEVNYKRANKTTKQNQSDKLSNRNQKKPLSNIKEDSFEDEVEEIEELIVEDEEQEEQSAQNEQNQNSNNYFNYEEEYNQHLNDHDEFIHEMDYTNDHIYQEPFIELTPTLSLHYQPIFFNTLDSSVELNLKANFNLLVRNQPNRVIQIEKSNLIFKKINFQGYQTNSDILVKEKTIYTKNQIKQVFTISPLIICVCEKKSTLMFLFSSQDSLTFYNTRTKKMIKKINNLEFNNENIKPLRIGKGHSFICFKTFKRNSTHHFVIYNWKTEKEVKRFELKGGATFENMRIFIEFYYQMYQDLDFDSNKVCLQIGDKLLQSTNFQENSLQYCIPYYCQNQERKYYQLGICYLHNKMLKSIPFSIKHISLDQGISQMFISNDQLVIILKNGEIHHCHVKNLPENVQKSNQASPQTKKSNFILIN</sequence>
<feature type="compositionally biased region" description="Polar residues" evidence="1">
    <location>
        <begin position="496"/>
        <end position="506"/>
    </location>
</feature>
<evidence type="ECO:0000256" key="1">
    <source>
        <dbReference type="SAM" id="MobiDB-lite"/>
    </source>
</evidence>
<accession>Q22BW9</accession>
<feature type="compositionally biased region" description="Low complexity" evidence="1">
    <location>
        <begin position="709"/>
        <end position="718"/>
    </location>
</feature>
<evidence type="ECO:0000313" key="3">
    <source>
        <dbReference type="Proteomes" id="UP000009168"/>
    </source>
</evidence>
<name>Q22BW9_TETTS</name>
<dbReference type="AlphaFoldDB" id="Q22BW9"/>
<feature type="region of interest" description="Disordered" evidence="1">
    <location>
        <begin position="698"/>
        <end position="719"/>
    </location>
</feature>
<dbReference type="RefSeq" id="XP_001030452.1">
    <property type="nucleotide sequence ID" value="XM_001030452.1"/>
</dbReference>
<evidence type="ECO:0000313" key="2">
    <source>
        <dbReference type="EMBL" id="EAR82789.1"/>
    </source>
</evidence>
<feature type="region of interest" description="Disordered" evidence="1">
    <location>
        <begin position="453"/>
        <end position="519"/>
    </location>
</feature>
<dbReference type="EMBL" id="GG662563">
    <property type="protein sequence ID" value="EAR82789.1"/>
    <property type="molecule type" value="Genomic_DNA"/>
</dbReference>
<proteinExistence type="predicted"/>
<organism evidence="2 3">
    <name type="scientific">Tetrahymena thermophila (strain SB210)</name>
    <dbReference type="NCBI Taxonomy" id="312017"/>
    <lineage>
        <taxon>Eukaryota</taxon>
        <taxon>Sar</taxon>
        <taxon>Alveolata</taxon>
        <taxon>Ciliophora</taxon>
        <taxon>Intramacronucleata</taxon>
        <taxon>Oligohymenophorea</taxon>
        <taxon>Hymenostomatida</taxon>
        <taxon>Tetrahymenina</taxon>
        <taxon>Tetrahymenidae</taxon>
        <taxon>Tetrahymena</taxon>
    </lineage>
</organism>
<feature type="compositionally biased region" description="Polar residues" evidence="1">
    <location>
        <begin position="752"/>
        <end position="764"/>
    </location>
</feature>
<dbReference type="InParanoid" id="Q22BW9"/>
<dbReference type="Proteomes" id="UP000009168">
    <property type="component" value="Unassembled WGS sequence"/>
</dbReference>
<keyword evidence="3" id="KW-1185">Reference proteome</keyword>
<protein>
    <submittedName>
        <fullName evidence="2">Uncharacterized protein</fullName>
    </submittedName>
</protein>